<dbReference type="AlphaFoldDB" id="X1K7X4"/>
<feature type="non-terminal residue" evidence="2">
    <location>
        <position position="1"/>
    </location>
</feature>
<accession>X1K7X4</accession>
<name>X1K7X4_9ZZZZ</name>
<keyword evidence="1" id="KW-1133">Transmembrane helix</keyword>
<reference evidence="2" key="1">
    <citation type="journal article" date="2014" name="Front. Microbiol.">
        <title>High frequency of phylogenetically diverse reductive dehalogenase-homologous genes in deep subseafloor sedimentary metagenomes.</title>
        <authorList>
            <person name="Kawai M."/>
            <person name="Futagami T."/>
            <person name="Toyoda A."/>
            <person name="Takaki Y."/>
            <person name="Nishi S."/>
            <person name="Hori S."/>
            <person name="Arai W."/>
            <person name="Tsubouchi T."/>
            <person name="Morono Y."/>
            <person name="Uchiyama I."/>
            <person name="Ito T."/>
            <person name="Fujiyama A."/>
            <person name="Inagaki F."/>
            <person name="Takami H."/>
        </authorList>
    </citation>
    <scope>NUCLEOTIDE SEQUENCE</scope>
    <source>
        <strain evidence="2">Expedition CK06-06</strain>
    </source>
</reference>
<organism evidence="2">
    <name type="scientific">marine sediment metagenome</name>
    <dbReference type="NCBI Taxonomy" id="412755"/>
    <lineage>
        <taxon>unclassified sequences</taxon>
        <taxon>metagenomes</taxon>
        <taxon>ecological metagenomes</taxon>
    </lineage>
</organism>
<sequence>LFTGILEHHFITEDVFDPVWLRINGAFLLGVILILAST</sequence>
<protein>
    <submittedName>
        <fullName evidence="2">Uncharacterized protein</fullName>
    </submittedName>
</protein>
<gene>
    <name evidence="2" type="ORF">S03H2_61798</name>
</gene>
<proteinExistence type="predicted"/>
<dbReference type="EMBL" id="BARU01039915">
    <property type="protein sequence ID" value="GAH86349.1"/>
    <property type="molecule type" value="Genomic_DNA"/>
</dbReference>
<feature type="transmembrane region" description="Helical" evidence="1">
    <location>
        <begin position="19"/>
        <end position="36"/>
    </location>
</feature>
<keyword evidence="1" id="KW-0472">Membrane</keyword>
<comment type="caution">
    <text evidence="2">The sequence shown here is derived from an EMBL/GenBank/DDBJ whole genome shotgun (WGS) entry which is preliminary data.</text>
</comment>
<evidence type="ECO:0000256" key="1">
    <source>
        <dbReference type="SAM" id="Phobius"/>
    </source>
</evidence>
<keyword evidence="1" id="KW-0812">Transmembrane</keyword>
<evidence type="ECO:0000313" key="2">
    <source>
        <dbReference type="EMBL" id="GAH86349.1"/>
    </source>
</evidence>